<dbReference type="Pfam" id="PF13183">
    <property type="entry name" value="Fer4_8"/>
    <property type="match status" value="1"/>
</dbReference>
<evidence type="ECO:0000256" key="5">
    <source>
        <dbReference type="ARBA" id="ARBA00023014"/>
    </source>
</evidence>
<keyword evidence="5" id="KW-0411">Iron-sulfur</keyword>
<keyword evidence="7" id="KW-0812">Transmembrane</keyword>
<evidence type="ECO:0000256" key="7">
    <source>
        <dbReference type="SAM" id="Phobius"/>
    </source>
</evidence>
<feature type="transmembrane region" description="Helical" evidence="7">
    <location>
        <begin position="110"/>
        <end position="131"/>
    </location>
</feature>
<evidence type="ECO:0000256" key="6">
    <source>
        <dbReference type="SAM" id="MobiDB-lite"/>
    </source>
</evidence>
<dbReference type="EMBL" id="BJXB01000002">
    <property type="protein sequence ID" value="GEM44869.1"/>
    <property type="molecule type" value="Genomic_DNA"/>
</dbReference>
<keyword evidence="7" id="KW-1133">Transmembrane helix</keyword>
<dbReference type="SUPFAM" id="SSF103501">
    <property type="entry name" value="Respiratory nitrate reductase 1 gamma chain"/>
    <property type="match status" value="1"/>
</dbReference>
<feature type="compositionally biased region" description="Polar residues" evidence="6">
    <location>
        <begin position="905"/>
        <end position="921"/>
    </location>
</feature>
<dbReference type="OrthoDB" id="9794954at2"/>
<dbReference type="Gene3D" id="1.20.950.20">
    <property type="entry name" value="Transmembrane di-heme cytochromes, Chain C"/>
    <property type="match status" value="1"/>
</dbReference>
<dbReference type="SUPFAM" id="SSF46548">
    <property type="entry name" value="alpha-helical ferredoxin"/>
    <property type="match status" value="1"/>
</dbReference>
<dbReference type="PROSITE" id="PS51379">
    <property type="entry name" value="4FE4S_FER_2"/>
    <property type="match status" value="2"/>
</dbReference>
<feature type="compositionally biased region" description="Basic residues" evidence="6">
    <location>
        <begin position="981"/>
        <end position="990"/>
    </location>
</feature>
<dbReference type="InterPro" id="IPR009051">
    <property type="entry name" value="Helical_ferredxn"/>
</dbReference>
<dbReference type="InterPro" id="IPR051460">
    <property type="entry name" value="HdrC_iron-sulfur_subunit"/>
</dbReference>
<dbReference type="GO" id="GO:0046872">
    <property type="term" value="F:metal ion binding"/>
    <property type="evidence" value="ECO:0007669"/>
    <property type="project" value="UniProtKB-KW"/>
</dbReference>
<feature type="domain" description="4Fe-4S ferredoxin-type" evidence="8">
    <location>
        <begin position="344"/>
        <end position="374"/>
    </location>
</feature>
<dbReference type="InterPro" id="IPR004017">
    <property type="entry name" value="Cys_rich_dom"/>
</dbReference>
<feature type="region of interest" description="Disordered" evidence="6">
    <location>
        <begin position="674"/>
        <end position="703"/>
    </location>
</feature>
<feature type="transmembrane region" description="Helical" evidence="7">
    <location>
        <begin position="6"/>
        <end position="25"/>
    </location>
</feature>
<evidence type="ECO:0000256" key="4">
    <source>
        <dbReference type="ARBA" id="ARBA00023004"/>
    </source>
</evidence>
<dbReference type="GO" id="GO:0016491">
    <property type="term" value="F:oxidoreductase activity"/>
    <property type="evidence" value="ECO:0007669"/>
    <property type="project" value="UniProtKB-KW"/>
</dbReference>
<keyword evidence="4" id="KW-0408">Iron</keyword>
<dbReference type="Pfam" id="PF02754">
    <property type="entry name" value="CCG"/>
    <property type="match status" value="2"/>
</dbReference>
<feature type="compositionally biased region" description="Low complexity" evidence="6">
    <location>
        <begin position="679"/>
        <end position="695"/>
    </location>
</feature>
<protein>
    <submittedName>
        <fullName evidence="9">Iron-sulfur-binding protein</fullName>
    </submittedName>
</protein>
<dbReference type="InterPro" id="IPR017900">
    <property type="entry name" value="4Fe4S_Fe_S_CS"/>
</dbReference>
<proteinExistence type="predicted"/>
<sequence>MLPTLHQVLFALFGLLAIAVSLKGFRQVYANIRSGRDAVELRFNEPVRRLLYSLATTLTQSRVFRKRPLVSFFHSLIMYGFTFYLLVNLIDFLEGYFHLEISSGNPIGAIYNLLADLLSLGVLLGVISLSIRRFSPRGKRVFSWNQRTLLHPKVLERYISRDSVIVSSFILFHVGCRILGQGFKLIYFSEDGQYRDAFQPLASSVAGLLSSLGVTPETALSGFAFGYWGALGSILLFLSYFPYSKHIHLFMAPVKYAVKRFENSGTIPLQKVDLEAEELKMGAQKMSDLEWPRLVDAYACIQCNRCQDVCPGTQTGKALSPAAMEINKRMAFNAGQDDVILLDMVISPDAVWACTTCGACMDVCPVQNEQMLDIIDIRRHQVLVEGDFPQELNMAFRGMERAGNPWGISQDKRMDWAQGLHVPTIDQNPNPDVLYWVGCAAAYDPGAQKVARSFVQLLERAKVNFAVLGKKETCTGDSARRAGNELLFQQLAERNISNLNAANARLIVTTCPHCMNTLKNEYPQLGGNYQVIHHTEYLEKLLNDHLLEPIEKGGEVTFHDPCYLGRHNGIYDAPRDVLKSMGATVLELERTREKSFCCGAGGAQFWKEEEDGELRISEARFMEIQRRLDQSKEGNTVAVGCPFCKSMLNSSPSKADTSIEVKDVAELLLERVTGKEGAEPLQQPELQPQPAGAEATPAAPQVAQEAPIHHIEPVVTQEEQLPTEQPAPARKKWGSKTAEVAPETSTVELPAEIERPTDAPAGHPAPTRKKWGSKPESAAQETPPLLPGSNPVQQATSGESASSENAPVARKKWGADKQATPDAATPVIPESENVSSTASTEAPSATEPATRKKWGGKKEEPADPSGPQVVMQQEEAPQVSETPRKKWGGAAKQETPEALKAPVSHQPSEPQESPAPTTEQVTAEPLNAPSVSVQTPARKKWGSKSAQQPVVNPEADQRAVSSDEPDAPENNAEGSPPEGRKKWKPRKTEE</sequence>
<dbReference type="Gene3D" id="1.10.1060.10">
    <property type="entry name" value="Alpha-helical ferredoxin"/>
    <property type="match status" value="1"/>
</dbReference>
<reference evidence="9 10" key="1">
    <citation type="submission" date="2019-07" db="EMBL/GenBank/DDBJ databases">
        <title>Whole genome shotgun sequence of Deinococcus cellulosilyticus NBRC 106333.</title>
        <authorList>
            <person name="Hosoyama A."/>
            <person name="Uohara A."/>
            <person name="Ohji S."/>
            <person name="Ichikawa N."/>
        </authorList>
    </citation>
    <scope>NUCLEOTIDE SEQUENCE [LARGE SCALE GENOMIC DNA]</scope>
    <source>
        <strain evidence="9 10">NBRC 106333</strain>
    </source>
</reference>
<gene>
    <name evidence="9" type="ORF">DC3_05040</name>
</gene>
<dbReference type="GO" id="GO:0005886">
    <property type="term" value="C:plasma membrane"/>
    <property type="evidence" value="ECO:0007669"/>
    <property type="project" value="TreeGrafter"/>
</dbReference>
<keyword evidence="1" id="KW-0004">4Fe-4S</keyword>
<dbReference type="InterPro" id="IPR036197">
    <property type="entry name" value="NarG-like_sf"/>
</dbReference>
<name>A0A511MWB3_DEIC1</name>
<evidence type="ECO:0000256" key="3">
    <source>
        <dbReference type="ARBA" id="ARBA00023002"/>
    </source>
</evidence>
<organism evidence="9 10">
    <name type="scientific">Deinococcus cellulosilyticus (strain DSM 18568 / NBRC 106333 / KACC 11606 / 5516J-15)</name>
    <dbReference type="NCBI Taxonomy" id="1223518"/>
    <lineage>
        <taxon>Bacteria</taxon>
        <taxon>Thermotogati</taxon>
        <taxon>Deinococcota</taxon>
        <taxon>Deinococci</taxon>
        <taxon>Deinococcales</taxon>
        <taxon>Deinococcaceae</taxon>
        <taxon>Deinococcus</taxon>
    </lineage>
</organism>
<dbReference type="PANTHER" id="PTHR43255:SF1">
    <property type="entry name" value="IRON-SULFUR-BINDING OXIDOREDUCTASE FADF-RELATED"/>
    <property type="match status" value="1"/>
</dbReference>
<keyword evidence="10" id="KW-1185">Reference proteome</keyword>
<feature type="compositionally biased region" description="Polar residues" evidence="6">
    <location>
        <begin position="790"/>
        <end position="805"/>
    </location>
</feature>
<feature type="transmembrane region" description="Helical" evidence="7">
    <location>
        <begin position="69"/>
        <end position="90"/>
    </location>
</feature>
<dbReference type="AlphaFoldDB" id="A0A511MWB3"/>
<dbReference type="PROSITE" id="PS00198">
    <property type="entry name" value="4FE4S_FER_1"/>
    <property type="match status" value="1"/>
</dbReference>
<keyword evidence="7" id="KW-0472">Membrane</keyword>
<evidence type="ECO:0000313" key="10">
    <source>
        <dbReference type="Proteomes" id="UP000321306"/>
    </source>
</evidence>
<dbReference type="RefSeq" id="WP_146882017.1">
    <property type="nucleotide sequence ID" value="NZ_BJXB01000002.1"/>
</dbReference>
<evidence type="ECO:0000256" key="1">
    <source>
        <dbReference type="ARBA" id="ARBA00022485"/>
    </source>
</evidence>
<dbReference type="Proteomes" id="UP000321306">
    <property type="component" value="Unassembled WGS sequence"/>
</dbReference>
<dbReference type="InterPro" id="IPR017896">
    <property type="entry name" value="4Fe4S_Fe-S-bd"/>
</dbReference>
<feature type="domain" description="4Fe-4S ferredoxin-type" evidence="8">
    <location>
        <begin position="291"/>
        <end position="311"/>
    </location>
</feature>
<comment type="caution">
    <text evidence="9">The sequence shown here is derived from an EMBL/GenBank/DDBJ whole genome shotgun (WGS) entry which is preliminary data.</text>
</comment>
<feature type="compositionally biased region" description="Low complexity" evidence="6">
    <location>
        <begin position="835"/>
        <end position="848"/>
    </location>
</feature>
<dbReference type="PANTHER" id="PTHR43255">
    <property type="entry name" value="IRON-SULFUR-BINDING OXIDOREDUCTASE FADF-RELATED-RELATED"/>
    <property type="match status" value="1"/>
</dbReference>
<keyword evidence="3" id="KW-0560">Oxidoreductase</keyword>
<feature type="region of interest" description="Disordered" evidence="6">
    <location>
        <begin position="717"/>
        <end position="990"/>
    </location>
</feature>
<feature type="transmembrane region" description="Helical" evidence="7">
    <location>
        <begin position="219"/>
        <end position="241"/>
    </location>
</feature>
<evidence type="ECO:0000256" key="2">
    <source>
        <dbReference type="ARBA" id="ARBA00022723"/>
    </source>
</evidence>
<evidence type="ECO:0000259" key="8">
    <source>
        <dbReference type="PROSITE" id="PS51379"/>
    </source>
</evidence>
<keyword evidence="2" id="KW-0479">Metal-binding</keyword>
<dbReference type="GO" id="GO:0051539">
    <property type="term" value="F:4 iron, 4 sulfur cluster binding"/>
    <property type="evidence" value="ECO:0007669"/>
    <property type="project" value="UniProtKB-KW"/>
</dbReference>
<accession>A0A511MWB3</accession>
<evidence type="ECO:0000313" key="9">
    <source>
        <dbReference type="EMBL" id="GEM44869.1"/>
    </source>
</evidence>